<feature type="transmembrane region" description="Helical" evidence="9">
    <location>
        <begin position="196"/>
        <end position="218"/>
    </location>
</feature>
<comment type="subcellular location">
    <subcellularLocation>
        <location evidence="1 9">Cell membrane</location>
        <topology evidence="1 9">Multi-pass membrane protein</topology>
    </subcellularLocation>
</comment>
<keyword evidence="13" id="KW-1185">Reference proteome</keyword>
<dbReference type="NCBIfam" id="TIGR00916">
    <property type="entry name" value="2A0604s01"/>
    <property type="match status" value="1"/>
</dbReference>
<evidence type="ECO:0000256" key="10">
    <source>
        <dbReference type="SAM" id="MobiDB-lite"/>
    </source>
</evidence>
<keyword evidence="3 9" id="KW-1003">Cell membrane</keyword>
<dbReference type="InterPro" id="IPR022645">
    <property type="entry name" value="SecD/SecF_bac"/>
</dbReference>
<protein>
    <recommendedName>
        <fullName evidence="9">Protein-export membrane protein SecF</fullName>
    </recommendedName>
</protein>
<dbReference type="Gene3D" id="1.20.1640.10">
    <property type="entry name" value="Multidrug efflux transporter AcrB transmembrane domain"/>
    <property type="match status" value="1"/>
</dbReference>
<evidence type="ECO:0000313" key="13">
    <source>
        <dbReference type="Proteomes" id="UP000681594"/>
    </source>
</evidence>
<keyword evidence="8 9" id="KW-0472">Membrane</keyword>
<comment type="function">
    <text evidence="9">Part of the Sec protein translocase complex. Interacts with the SecYEG preprotein conducting channel. SecDF uses the proton motive force (PMF) to complete protein translocation after the ATP-dependent function of SecA.</text>
</comment>
<reference evidence="12 13" key="1">
    <citation type="submission" date="2021-03" db="EMBL/GenBank/DDBJ databases">
        <authorList>
            <person name="So Y."/>
        </authorList>
    </citation>
    <scope>NUCLEOTIDE SEQUENCE [LARGE SCALE GENOMIC DNA]</scope>
    <source>
        <strain evidence="12 13">SSH11</strain>
    </source>
</reference>
<organism evidence="12 13">
    <name type="scientific">Pararoseomonas baculiformis</name>
    <dbReference type="NCBI Taxonomy" id="2820812"/>
    <lineage>
        <taxon>Bacteria</taxon>
        <taxon>Pseudomonadati</taxon>
        <taxon>Pseudomonadota</taxon>
        <taxon>Alphaproteobacteria</taxon>
        <taxon>Acetobacterales</taxon>
        <taxon>Acetobacteraceae</taxon>
        <taxon>Pararoseomonas</taxon>
    </lineage>
</organism>
<dbReference type="EMBL" id="JAGIZB010000017">
    <property type="protein sequence ID" value="MBP0446437.1"/>
    <property type="molecule type" value="Genomic_DNA"/>
</dbReference>
<name>A0ABS4AHC0_9PROT</name>
<keyword evidence="6 9" id="KW-1133">Transmembrane helix</keyword>
<accession>A0ABS4AHC0</accession>
<evidence type="ECO:0000256" key="3">
    <source>
        <dbReference type="ARBA" id="ARBA00022475"/>
    </source>
</evidence>
<evidence type="ECO:0000256" key="4">
    <source>
        <dbReference type="ARBA" id="ARBA00022692"/>
    </source>
</evidence>
<evidence type="ECO:0000256" key="7">
    <source>
        <dbReference type="ARBA" id="ARBA00023010"/>
    </source>
</evidence>
<dbReference type="HAMAP" id="MF_01464_B">
    <property type="entry name" value="SecF_B"/>
    <property type="match status" value="1"/>
</dbReference>
<dbReference type="InterPro" id="IPR005665">
    <property type="entry name" value="SecF_bac"/>
</dbReference>
<dbReference type="NCBIfam" id="TIGR00966">
    <property type="entry name" value="transloc_SecF"/>
    <property type="match status" value="1"/>
</dbReference>
<dbReference type="SUPFAM" id="SSF82866">
    <property type="entry name" value="Multidrug efflux transporter AcrB transmembrane domain"/>
    <property type="match status" value="1"/>
</dbReference>
<feature type="region of interest" description="Disordered" evidence="10">
    <location>
        <begin position="309"/>
        <end position="331"/>
    </location>
</feature>
<dbReference type="InterPro" id="IPR022813">
    <property type="entry name" value="SecD/SecF_arch_bac"/>
</dbReference>
<dbReference type="InterPro" id="IPR048634">
    <property type="entry name" value="SecD_SecF_C"/>
</dbReference>
<evidence type="ECO:0000256" key="9">
    <source>
        <dbReference type="HAMAP-Rule" id="MF_01464"/>
    </source>
</evidence>
<dbReference type="PANTHER" id="PTHR30081">
    <property type="entry name" value="PROTEIN-EXPORT MEMBRANE PROTEIN SEC"/>
    <property type="match status" value="1"/>
</dbReference>
<evidence type="ECO:0000256" key="5">
    <source>
        <dbReference type="ARBA" id="ARBA00022927"/>
    </source>
</evidence>
<feature type="compositionally biased region" description="Low complexity" evidence="10">
    <location>
        <begin position="311"/>
        <end position="323"/>
    </location>
</feature>
<evidence type="ECO:0000256" key="2">
    <source>
        <dbReference type="ARBA" id="ARBA00022448"/>
    </source>
</evidence>
<dbReference type="PANTHER" id="PTHR30081:SF8">
    <property type="entry name" value="PROTEIN TRANSLOCASE SUBUNIT SECF"/>
    <property type="match status" value="1"/>
</dbReference>
<evidence type="ECO:0000256" key="1">
    <source>
        <dbReference type="ARBA" id="ARBA00004651"/>
    </source>
</evidence>
<keyword evidence="2 9" id="KW-0813">Transport</keyword>
<feature type="transmembrane region" description="Helical" evidence="9">
    <location>
        <begin position="26"/>
        <end position="44"/>
    </location>
</feature>
<gene>
    <name evidence="9 12" type="primary">secF</name>
    <name evidence="12" type="ORF">J8J14_16805</name>
</gene>
<proteinExistence type="inferred from homology"/>
<feature type="transmembrane region" description="Helical" evidence="9">
    <location>
        <begin position="143"/>
        <end position="163"/>
    </location>
</feature>
<comment type="similarity">
    <text evidence="9">Belongs to the SecD/SecF family. SecF subfamily.</text>
</comment>
<comment type="subunit">
    <text evidence="9">Forms a complex with SecD. Part of the essential Sec protein translocation apparatus which comprises SecA, SecYEG and auxiliary proteins SecDF-YajC and YidC.</text>
</comment>
<feature type="transmembrane region" description="Helical" evidence="9">
    <location>
        <begin position="274"/>
        <end position="300"/>
    </location>
</feature>
<dbReference type="Proteomes" id="UP000681594">
    <property type="component" value="Unassembled WGS sequence"/>
</dbReference>
<feature type="transmembrane region" description="Helical" evidence="9">
    <location>
        <begin position="250"/>
        <end position="268"/>
    </location>
</feature>
<dbReference type="RefSeq" id="WP_209380707.1">
    <property type="nucleotide sequence ID" value="NZ_JAGIZB010000017.1"/>
</dbReference>
<evidence type="ECO:0000313" key="12">
    <source>
        <dbReference type="EMBL" id="MBP0446437.1"/>
    </source>
</evidence>
<dbReference type="InterPro" id="IPR055344">
    <property type="entry name" value="SecD_SecF_C_bact"/>
</dbReference>
<feature type="transmembrane region" description="Helical" evidence="9">
    <location>
        <begin position="170"/>
        <end position="190"/>
    </location>
</feature>
<dbReference type="Pfam" id="PF07549">
    <property type="entry name" value="Sec_GG"/>
    <property type="match status" value="1"/>
</dbReference>
<sequence length="331" mass="35306">MFGFLRRPLFRLVPDDTRIQFMKGRFAGLALSAILSTASVILAFNPGLEQGIDFKGGIIMEARTPGPADLGQLRGAVSGLGLGDVGVQEFGDASTVLIRLPVQGEEAATQQAVSRVRGALEQVAPGARILRTEAVGNRVSAELFQGGLIALGVSLAAMLIYIWFRFEWQFAVGAVITLLLDTTKVVGFLAVTRIEFSLTTVAAILTIIGFGVNDKVVVYDRMRENLRKFKTMPLRELIDRSINETLNRTLGTSITVALSALPLALFGGDTLSGFAWTMLFGIVVGTSSSIFIAAPILLFLGENRLRRGTEAPARPAPAGKAPATSSAGRRG</sequence>
<keyword evidence="4 9" id="KW-0812">Transmembrane</keyword>
<dbReference type="PRINTS" id="PR01755">
    <property type="entry name" value="SECFTRNLCASE"/>
</dbReference>
<evidence type="ECO:0000256" key="8">
    <source>
        <dbReference type="ARBA" id="ARBA00023136"/>
    </source>
</evidence>
<evidence type="ECO:0000259" key="11">
    <source>
        <dbReference type="Pfam" id="PF02355"/>
    </source>
</evidence>
<keyword evidence="5 9" id="KW-0653">Protein transport</keyword>
<evidence type="ECO:0000256" key="6">
    <source>
        <dbReference type="ARBA" id="ARBA00022989"/>
    </source>
</evidence>
<keyword evidence="7 9" id="KW-0811">Translocation</keyword>
<dbReference type="Pfam" id="PF02355">
    <property type="entry name" value="SecD_SecF_C"/>
    <property type="match status" value="1"/>
</dbReference>
<comment type="caution">
    <text evidence="12">The sequence shown here is derived from an EMBL/GenBank/DDBJ whole genome shotgun (WGS) entry which is preliminary data.</text>
</comment>
<dbReference type="InterPro" id="IPR022646">
    <property type="entry name" value="SecD/SecF_CS"/>
</dbReference>
<feature type="domain" description="Protein export membrane protein SecD/SecF C-terminal" evidence="11">
    <location>
        <begin position="119"/>
        <end position="302"/>
    </location>
</feature>